<name>A0A931DU18_9ACTN</name>
<sequence>MRLVRVFGLPLAVVLAGVLGGLCYGLLKSPTYSATAYVLVVSKSASGSTASDFAQAYVQLAPLRETLAWSGAPLPDTALAQAADHIHASATSGVPMIQLTGSAGTPREAASFANTAADALVRYSRAHQQDTGVVATLMTPAGVPLSPSSPDLPFDLAVGTAAGVLLAVLAVVARAVRRGALPAHDRPARRSGAAPGAREERGTGGDPHDQHTGEGECTTRPPTRSSSGPGPTGSPSPRT</sequence>
<dbReference type="EMBL" id="JADOUA010000001">
    <property type="protein sequence ID" value="MBG6093555.1"/>
    <property type="molecule type" value="Genomic_DNA"/>
</dbReference>
<feature type="compositionally biased region" description="Basic and acidic residues" evidence="1">
    <location>
        <begin position="197"/>
        <end position="214"/>
    </location>
</feature>
<protein>
    <submittedName>
        <fullName evidence="3">Capsular polysaccharide biosynthesis protein</fullName>
    </submittedName>
</protein>
<gene>
    <name evidence="3" type="ORF">IW256_007668</name>
</gene>
<feature type="transmembrane region" description="Helical" evidence="2">
    <location>
        <begin position="7"/>
        <end position="27"/>
    </location>
</feature>
<evidence type="ECO:0000313" key="4">
    <source>
        <dbReference type="Proteomes" id="UP000614047"/>
    </source>
</evidence>
<feature type="region of interest" description="Disordered" evidence="1">
    <location>
        <begin position="181"/>
        <end position="239"/>
    </location>
</feature>
<comment type="caution">
    <text evidence="3">The sequence shown here is derived from an EMBL/GenBank/DDBJ whole genome shotgun (WGS) entry which is preliminary data.</text>
</comment>
<organism evidence="3 4">
    <name type="scientific">Actinomadura viridis</name>
    <dbReference type="NCBI Taxonomy" id="58110"/>
    <lineage>
        <taxon>Bacteria</taxon>
        <taxon>Bacillati</taxon>
        <taxon>Actinomycetota</taxon>
        <taxon>Actinomycetes</taxon>
        <taxon>Streptosporangiales</taxon>
        <taxon>Thermomonosporaceae</taxon>
        <taxon>Actinomadura</taxon>
    </lineage>
</organism>
<dbReference type="Proteomes" id="UP000614047">
    <property type="component" value="Unassembled WGS sequence"/>
</dbReference>
<feature type="compositionally biased region" description="Low complexity" evidence="1">
    <location>
        <begin position="218"/>
        <end position="231"/>
    </location>
</feature>
<keyword evidence="2" id="KW-0472">Membrane</keyword>
<keyword evidence="2" id="KW-0812">Transmembrane</keyword>
<keyword evidence="2" id="KW-1133">Transmembrane helix</keyword>
<dbReference type="RefSeq" id="WP_197015600.1">
    <property type="nucleotide sequence ID" value="NZ_BAABES010000003.1"/>
</dbReference>
<dbReference type="AlphaFoldDB" id="A0A931DU18"/>
<reference evidence="3" key="1">
    <citation type="submission" date="2020-11" db="EMBL/GenBank/DDBJ databases">
        <title>Sequencing the genomes of 1000 actinobacteria strains.</title>
        <authorList>
            <person name="Klenk H.-P."/>
        </authorList>
    </citation>
    <scope>NUCLEOTIDE SEQUENCE</scope>
    <source>
        <strain evidence="3">DSM 43175</strain>
    </source>
</reference>
<evidence type="ECO:0000256" key="1">
    <source>
        <dbReference type="SAM" id="MobiDB-lite"/>
    </source>
</evidence>
<keyword evidence="4" id="KW-1185">Reference proteome</keyword>
<feature type="transmembrane region" description="Helical" evidence="2">
    <location>
        <begin position="156"/>
        <end position="176"/>
    </location>
</feature>
<evidence type="ECO:0000313" key="3">
    <source>
        <dbReference type="EMBL" id="MBG6093555.1"/>
    </source>
</evidence>
<accession>A0A931DU18</accession>
<proteinExistence type="predicted"/>
<evidence type="ECO:0000256" key="2">
    <source>
        <dbReference type="SAM" id="Phobius"/>
    </source>
</evidence>